<dbReference type="Proteomes" id="UP000593560">
    <property type="component" value="Unassembled WGS sequence"/>
</dbReference>
<evidence type="ECO:0000256" key="7">
    <source>
        <dbReference type="ARBA" id="ARBA00022729"/>
    </source>
</evidence>
<evidence type="ECO:0000256" key="6">
    <source>
        <dbReference type="ARBA" id="ARBA00022692"/>
    </source>
</evidence>
<comment type="subcellular location">
    <subcellularLocation>
        <location evidence="1">Cell membrane</location>
    </subcellularLocation>
    <subcellularLocation>
        <location evidence="2">Membrane</location>
        <topology evidence="2">Single-pass type I membrane protein</topology>
    </subcellularLocation>
</comment>
<keyword evidence="4" id="KW-1003">Cell membrane</keyword>
<dbReference type="Gene3D" id="3.80.10.10">
    <property type="entry name" value="Ribonuclease Inhibitor"/>
    <property type="match status" value="1"/>
</dbReference>
<dbReference type="PRINTS" id="PR00019">
    <property type="entry name" value="LEURICHRPT"/>
</dbReference>
<evidence type="ECO:0000256" key="8">
    <source>
        <dbReference type="ARBA" id="ARBA00022737"/>
    </source>
</evidence>
<keyword evidence="5" id="KW-0433">Leucine-rich repeat</keyword>
<evidence type="ECO:0000256" key="1">
    <source>
        <dbReference type="ARBA" id="ARBA00004236"/>
    </source>
</evidence>
<dbReference type="PANTHER" id="PTHR48061">
    <property type="entry name" value="LEUCINE-RICH REPEAT RECEPTOR PROTEIN KINASE EMS1-LIKE-RELATED"/>
    <property type="match status" value="1"/>
</dbReference>
<keyword evidence="14" id="KW-1185">Reference proteome</keyword>
<keyword evidence="6" id="KW-0812">Transmembrane</keyword>
<evidence type="ECO:0000256" key="11">
    <source>
        <dbReference type="ARBA" id="ARBA00023170"/>
    </source>
</evidence>
<feature type="non-terminal residue" evidence="13">
    <location>
        <position position="243"/>
    </location>
</feature>
<keyword evidence="8" id="KW-0677">Repeat</keyword>
<evidence type="ECO:0000256" key="12">
    <source>
        <dbReference type="ARBA" id="ARBA00023180"/>
    </source>
</evidence>
<keyword evidence="12" id="KW-0325">Glycoprotein</keyword>
<dbReference type="InterPro" id="IPR046956">
    <property type="entry name" value="RLP23-like"/>
</dbReference>
<evidence type="ECO:0000256" key="4">
    <source>
        <dbReference type="ARBA" id="ARBA00022475"/>
    </source>
</evidence>
<comment type="similarity">
    <text evidence="3">Belongs to the RLP family.</text>
</comment>
<dbReference type="FunFam" id="3.80.10.10:FF:000383">
    <property type="entry name" value="Leucine-rich repeat receptor protein kinase EMS1"/>
    <property type="match status" value="1"/>
</dbReference>
<dbReference type="FunFam" id="3.80.10.10:FF:000041">
    <property type="entry name" value="LRR receptor-like serine/threonine-protein kinase ERECTA"/>
    <property type="match status" value="1"/>
</dbReference>
<reference evidence="13 14" key="1">
    <citation type="journal article" date="2019" name="Genome Biol. Evol.">
        <title>Insights into the evolution of the New World diploid cottons (Gossypium, subgenus Houzingenia) based on genome sequencing.</title>
        <authorList>
            <person name="Grover C.E."/>
            <person name="Arick M.A. 2nd"/>
            <person name="Thrash A."/>
            <person name="Conover J.L."/>
            <person name="Sanders W.S."/>
            <person name="Peterson D.G."/>
            <person name="Frelichowski J.E."/>
            <person name="Scheffler J.A."/>
            <person name="Scheffler B.E."/>
            <person name="Wendel J.F."/>
        </authorList>
    </citation>
    <scope>NUCLEOTIDE SEQUENCE [LARGE SCALE GENOMIC DNA]</scope>
    <source>
        <strain evidence="13">0</strain>
        <tissue evidence="13">Leaf</tissue>
    </source>
</reference>
<evidence type="ECO:0000256" key="2">
    <source>
        <dbReference type="ARBA" id="ARBA00004479"/>
    </source>
</evidence>
<gene>
    <name evidence="13" type="ORF">Gohar_006163</name>
</gene>
<evidence type="ECO:0000256" key="10">
    <source>
        <dbReference type="ARBA" id="ARBA00023136"/>
    </source>
</evidence>
<evidence type="ECO:0000256" key="9">
    <source>
        <dbReference type="ARBA" id="ARBA00022989"/>
    </source>
</evidence>
<protein>
    <submittedName>
        <fullName evidence="13">Uncharacterized protein</fullName>
    </submittedName>
</protein>
<proteinExistence type="inferred from homology"/>
<evidence type="ECO:0000256" key="5">
    <source>
        <dbReference type="ARBA" id="ARBA00022614"/>
    </source>
</evidence>
<dbReference type="Pfam" id="PF13855">
    <property type="entry name" value="LRR_8"/>
    <property type="match status" value="2"/>
</dbReference>
<evidence type="ECO:0000313" key="13">
    <source>
        <dbReference type="EMBL" id="MBA0795290.1"/>
    </source>
</evidence>
<dbReference type="GO" id="GO:0005886">
    <property type="term" value="C:plasma membrane"/>
    <property type="evidence" value="ECO:0007669"/>
    <property type="project" value="UniProtKB-SubCell"/>
</dbReference>
<dbReference type="EMBL" id="JABFAD010000004">
    <property type="protein sequence ID" value="MBA0795290.1"/>
    <property type="molecule type" value="Genomic_DNA"/>
</dbReference>
<keyword evidence="9" id="KW-1133">Transmembrane helix</keyword>
<evidence type="ECO:0000256" key="3">
    <source>
        <dbReference type="ARBA" id="ARBA00009592"/>
    </source>
</evidence>
<keyword evidence="10" id="KW-0472">Membrane</keyword>
<dbReference type="PANTHER" id="PTHR48061:SF46">
    <property type="entry name" value="LEUCINE-RICH REPEAT-CONTAINING N-TERMINAL PLANT-TYPE DOMAIN-CONTAINING PROTEIN"/>
    <property type="match status" value="1"/>
</dbReference>
<evidence type="ECO:0000313" key="14">
    <source>
        <dbReference type="Proteomes" id="UP000593560"/>
    </source>
</evidence>
<sequence length="243" mass="26977">MISGGISKWEAEGWEGLLLLDLSHNFLIALDQFPGNNLDYLNLHSNLLQGPILSNCLNPQIPNLKELEVIIISENKLTGNIPSSICNLSSIDVLDLSENNLSGTIPDCLGNFSHLTFLDLQMNNFIGKIPDSFVSNHLNHLLLNDNQLEGLVPPSLVNSTSLELLNLGNNKLKDRFPHWLASLPSLQILILRFNRFYGSLPHSVASPNFSALRIIDLSGNEFTGVLSTKLFRNLRAMKDKPNE</sequence>
<name>A0A7J9GCK6_9ROSI</name>
<dbReference type="OrthoDB" id="442066at2759"/>
<organism evidence="13 14">
    <name type="scientific">Gossypium harknessii</name>
    <dbReference type="NCBI Taxonomy" id="34285"/>
    <lineage>
        <taxon>Eukaryota</taxon>
        <taxon>Viridiplantae</taxon>
        <taxon>Streptophyta</taxon>
        <taxon>Embryophyta</taxon>
        <taxon>Tracheophyta</taxon>
        <taxon>Spermatophyta</taxon>
        <taxon>Magnoliopsida</taxon>
        <taxon>eudicotyledons</taxon>
        <taxon>Gunneridae</taxon>
        <taxon>Pentapetalae</taxon>
        <taxon>rosids</taxon>
        <taxon>malvids</taxon>
        <taxon>Malvales</taxon>
        <taxon>Malvaceae</taxon>
        <taxon>Malvoideae</taxon>
        <taxon>Gossypium</taxon>
    </lineage>
</organism>
<keyword evidence="7" id="KW-0732">Signal</keyword>
<dbReference type="InterPro" id="IPR001611">
    <property type="entry name" value="Leu-rich_rpt"/>
</dbReference>
<dbReference type="InterPro" id="IPR032675">
    <property type="entry name" value="LRR_dom_sf"/>
</dbReference>
<comment type="caution">
    <text evidence="13">The sequence shown here is derived from an EMBL/GenBank/DDBJ whole genome shotgun (WGS) entry which is preliminary data.</text>
</comment>
<dbReference type="SUPFAM" id="SSF52058">
    <property type="entry name" value="L domain-like"/>
    <property type="match status" value="1"/>
</dbReference>
<dbReference type="Pfam" id="PF00560">
    <property type="entry name" value="LRR_1"/>
    <property type="match status" value="1"/>
</dbReference>
<accession>A0A7J9GCK6</accession>
<keyword evidence="11" id="KW-0675">Receptor</keyword>
<dbReference type="AlphaFoldDB" id="A0A7J9GCK6"/>